<feature type="binding site" evidence="5">
    <location>
        <position position="162"/>
    </location>
    <ligand>
        <name>Mn(2+)</name>
        <dbReference type="ChEBI" id="CHEBI:29035"/>
        <label>1</label>
    </ligand>
</feature>
<dbReference type="PROSITE" id="PS01053">
    <property type="entry name" value="ARGINASE_1"/>
    <property type="match status" value="1"/>
</dbReference>
<comment type="caution">
    <text evidence="9">The sequence shown here is derived from an EMBL/GenBank/DDBJ whole genome shotgun (WGS) entry which is preliminary data.</text>
</comment>
<gene>
    <name evidence="5 9" type="primary">hutG</name>
    <name evidence="9" type="ORF">CVV68_16995</name>
</gene>
<feature type="binding site" evidence="5">
    <location>
        <position position="131"/>
    </location>
    <ligand>
        <name>Mn(2+)</name>
        <dbReference type="ChEBI" id="CHEBI:29035"/>
        <label>1</label>
    </ligand>
</feature>
<evidence type="ECO:0000256" key="8">
    <source>
        <dbReference type="RuleBase" id="RU003684"/>
    </source>
</evidence>
<evidence type="ECO:0000313" key="10">
    <source>
        <dbReference type="Proteomes" id="UP000247832"/>
    </source>
</evidence>
<evidence type="ECO:0000256" key="4">
    <source>
        <dbReference type="ARBA" id="ARBA00023211"/>
    </source>
</evidence>
<comment type="pathway">
    <text evidence="5">Amino-acid degradation; L-histidine degradation into L-glutamate; L-glutamate from N-formimidoyl-L-glutamate (hydrolase route): step 1/1.</text>
</comment>
<dbReference type="SUPFAM" id="SSF52768">
    <property type="entry name" value="Arginase/deacetylase"/>
    <property type="match status" value="1"/>
</dbReference>
<dbReference type="Pfam" id="PF00491">
    <property type="entry name" value="Arginase"/>
    <property type="match status" value="1"/>
</dbReference>
<dbReference type="GO" id="GO:0050415">
    <property type="term" value="F:formimidoylglutamase activity"/>
    <property type="evidence" value="ECO:0007669"/>
    <property type="project" value="UniProtKB-UniRule"/>
</dbReference>
<feature type="binding site" evidence="5">
    <location>
        <position position="158"/>
    </location>
    <ligand>
        <name>Mn(2+)</name>
        <dbReference type="ChEBI" id="CHEBI:29035"/>
        <label>1</label>
    </ligand>
</feature>
<dbReference type="GO" id="GO:0019556">
    <property type="term" value="P:L-histidine catabolic process to glutamate and formamide"/>
    <property type="evidence" value="ECO:0007669"/>
    <property type="project" value="UniProtKB-UniRule"/>
</dbReference>
<dbReference type="NCBIfam" id="TIGR01227">
    <property type="entry name" value="hutG"/>
    <property type="match status" value="1"/>
</dbReference>
<dbReference type="PRINTS" id="PR00116">
    <property type="entry name" value="ARGINASE"/>
</dbReference>
<dbReference type="InterPro" id="IPR006035">
    <property type="entry name" value="Ureohydrolase"/>
</dbReference>
<dbReference type="AlphaFoldDB" id="A0A2V5LGU3"/>
<sequence length="342" mass="36160">MMPELTPAQWSGRDDGPELEHRRWHHVINASMSPPGGAARRTDRQGGLAVIGFQSDEGVRRNKGRPGAADAPAAIRAALASLSAPDQLTACDLGDVSVAQGTLEAGQERLGHVVAAAIQAGHLPIVFGGGHETAFGSYLGLVGSGAVDGKRLGIINLDAHFDLRADPIPSSGTPFRQIAELEMAAGRDFTYRVLGISEANNTLELFRTASSLGVEHMLDEDCGSAALPTVMAFVDRFLEIVDTVYLTIDLDVLPAHVAPGVSAPASLGVPLEVILAICRQLARSPKLAHVDIVELNPRFDIDGRTPRAAARLVHTIATEHSALMWDVPTRPSTSPQPGIESL</sequence>
<dbReference type="Proteomes" id="UP000247832">
    <property type="component" value="Unassembled WGS sequence"/>
</dbReference>
<evidence type="ECO:0000313" key="9">
    <source>
        <dbReference type="EMBL" id="PYI65740.1"/>
    </source>
</evidence>
<comment type="function">
    <text evidence="5">Catalyzes the conversion of N-formimidoyl-L-glutamate to L-glutamate and formamide.</text>
</comment>
<feature type="binding site" evidence="5">
    <location>
        <position position="249"/>
    </location>
    <ligand>
        <name>Mn(2+)</name>
        <dbReference type="ChEBI" id="CHEBI:29035"/>
        <label>2</label>
    </ligand>
</feature>
<dbReference type="EC" id="3.5.3.8" evidence="5 6"/>
<dbReference type="PANTHER" id="PTHR11358">
    <property type="entry name" value="ARGINASE/AGMATINASE"/>
    <property type="match status" value="1"/>
</dbReference>
<comment type="catalytic activity">
    <reaction evidence="5">
        <text>N-formimidoyl-L-glutamate + H2O = formamide + L-glutamate</text>
        <dbReference type="Rhea" id="RHEA:22492"/>
        <dbReference type="ChEBI" id="CHEBI:15377"/>
        <dbReference type="ChEBI" id="CHEBI:16397"/>
        <dbReference type="ChEBI" id="CHEBI:29985"/>
        <dbReference type="ChEBI" id="CHEBI:58928"/>
        <dbReference type="EC" id="3.5.3.8"/>
    </reaction>
</comment>
<dbReference type="Gene3D" id="3.40.800.10">
    <property type="entry name" value="Ureohydrolase domain"/>
    <property type="match status" value="1"/>
</dbReference>
<dbReference type="HAMAP" id="MF_00737">
    <property type="entry name" value="Formimidoylglutam"/>
    <property type="match status" value="1"/>
</dbReference>
<keyword evidence="3 5" id="KW-0369">Histidine metabolism</keyword>
<dbReference type="GO" id="GO:0033389">
    <property type="term" value="P:putrescine biosynthetic process from arginine, via agmatine"/>
    <property type="evidence" value="ECO:0007669"/>
    <property type="project" value="TreeGrafter"/>
</dbReference>
<name>A0A2V5LGU3_9MICC</name>
<feature type="binding site" evidence="5">
    <location>
        <position position="251"/>
    </location>
    <ligand>
        <name>Mn(2+)</name>
        <dbReference type="ChEBI" id="CHEBI:29035"/>
        <label>2</label>
    </ligand>
</feature>
<keyword evidence="2 5" id="KW-0378">Hydrolase</keyword>
<evidence type="ECO:0000256" key="7">
    <source>
        <dbReference type="PROSITE-ProRule" id="PRU00742"/>
    </source>
</evidence>
<dbReference type="InterPro" id="IPR005923">
    <property type="entry name" value="HutG"/>
</dbReference>
<organism evidence="9 10">
    <name type="scientific">Arthrobacter livingstonensis</name>
    <dbReference type="NCBI Taxonomy" id="670078"/>
    <lineage>
        <taxon>Bacteria</taxon>
        <taxon>Bacillati</taxon>
        <taxon>Actinomycetota</taxon>
        <taxon>Actinomycetes</taxon>
        <taxon>Micrococcales</taxon>
        <taxon>Micrococcaceae</taxon>
        <taxon>Arthrobacter</taxon>
    </lineage>
</organism>
<dbReference type="GO" id="GO:0030145">
    <property type="term" value="F:manganese ion binding"/>
    <property type="evidence" value="ECO:0007669"/>
    <property type="project" value="UniProtKB-UniRule"/>
</dbReference>
<evidence type="ECO:0000256" key="3">
    <source>
        <dbReference type="ARBA" id="ARBA00022808"/>
    </source>
</evidence>
<protein>
    <recommendedName>
        <fullName evidence="5 6">Formimidoylglutamase</fullName>
        <ecNumber evidence="5 6">3.5.3.8</ecNumber>
    </recommendedName>
    <alternativeName>
        <fullName evidence="5">Formiminoglutamase</fullName>
    </alternativeName>
    <alternativeName>
        <fullName evidence="5">Formiminoglutamate hydrolase</fullName>
    </alternativeName>
</protein>
<dbReference type="PROSITE" id="PS51409">
    <property type="entry name" value="ARGINASE_2"/>
    <property type="match status" value="1"/>
</dbReference>
<feature type="binding site" evidence="5">
    <location>
        <position position="249"/>
    </location>
    <ligand>
        <name>Mn(2+)</name>
        <dbReference type="ChEBI" id="CHEBI:29035"/>
        <label>1</label>
    </ligand>
</feature>
<dbReference type="OrthoDB" id="9789727at2"/>
<comment type="cofactor">
    <cofactor evidence="5">
        <name>Mn(2+)</name>
        <dbReference type="ChEBI" id="CHEBI:29035"/>
    </cofactor>
    <text evidence="5">Binds 2 manganese ions per subunit.</text>
</comment>
<evidence type="ECO:0000256" key="1">
    <source>
        <dbReference type="ARBA" id="ARBA00022723"/>
    </source>
</evidence>
<evidence type="ECO:0000256" key="6">
    <source>
        <dbReference type="NCBIfam" id="TIGR01227"/>
    </source>
</evidence>
<dbReference type="CDD" id="cd09988">
    <property type="entry name" value="Formimidoylglutamase"/>
    <property type="match status" value="1"/>
</dbReference>
<keyword evidence="4 5" id="KW-0464">Manganese</keyword>
<comment type="similarity">
    <text evidence="5 7 8">Belongs to the arginase family.</text>
</comment>
<dbReference type="PANTHER" id="PTHR11358:SF35">
    <property type="entry name" value="FORMIMIDOYLGLUTAMASE"/>
    <property type="match status" value="1"/>
</dbReference>
<accession>A0A2V5LGU3</accession>
<dbReference type="InterPro" id="IPR020855">
    <property type="entry name" value="Ureohydrolase_Mn_BS"/>
</dbReference>
<dbReference type="InterPro" id="IPR023696">
    <property type="entry name" value="Ureohydrolase_dom_sf"/>
</dbReference>
<feature type="binding site" evidence="5">
    <location>
        <position position="160"/>
    </location>
    <ligand>
        <name>Mn(2+)</name>
        <dbReference type="ChEBI" id="CHEBI:29035"/>
        <label>2</label>
    </ligand>
</feature>
<dbReference type="GO" id="GO:0019557">
    <property type="term" value="P:L-histidine catabolic process to glutamate and formate"/>
    <property type="evidence" value="ECO:0007669"/>
    <property type="project" value="UniProtKB-UniPathway"/>
</dbReference>
<dbReference type="EMBL" id="QJVD01000021">
    <property type="protein sequence ID" value="PYI65740.1"/>
    <property type="molecule type" value="Genomic_DNA"/>
</dbReference>
<dbReference type="GO" id="GO:0008783">
    <property type="term" value="F:agmatinase activity"/>
    <property type="evidence" value="ECO:0007669"/>
    <property type="project" value="TreeGrafter"/>
</dbReference>
<keyword evidence="1 5" id="KW-0479">Metal-binding</keyword>
<reference evidence="9 10" key="1">
    <citation type="submission" date="2018-05" db="EMBL/GenBank/DDBJ databases">
        <title>Genetic diversity of glacier-inhabiting Cryobacterium bacteria in China and description of Cryobacterium mengkeensis sp. nov. and Arthrobacter glacialis sp. nov.</title>
        <authorList>
            <person name="Liu Q."/>
            <person name="Xin Y.-H."/>
        </authorList>
    </citation>
    <scope>NUCLEOTIDE SEQUENCE [LARGE SCALE GENOMIC DNA]</scope>
    <source>
        <strain evidence="9 10">LI2</strain>
    </source>
</reference>
<feature type="binding site" evidence="5">
    <location>
        <position position="158"/>
    </location>
    <ligand>
        <name>Mn(2+)</name>
        <dbReference type="ChEBI" id="CHEBI:29035"/>
        <label>2</label>
    </ligand>
</feature>
<keyword evidence="10" id="KW-1185">Reference proteome</keyword>
<proteinExistence type="inferred from homology"/>
<dbReference type="UniPathway" id="UPA00379">
    <property type="reaction ID" value="UER00552"/>
</dbReference>
<evidence type="ECO:0000256" key="5">
    <source>
        <dbReference type="HAMAP-Rule" id="MF_00737"/>
    </source>
</evidence>
<evidence type="ECO:0000256" key="2">
    <source>
        <dbReference type="ARBA" id="ARBA00022801"/>
    </source>
</evidence>